<sequence length="128" mass="15037">MEIIFKSKNFSLTPSVENYVRKKIETLERFLKNFNQEIIKFEVEVGRTTYHHKNGDIFLAEINLSIGGKMFRAETECNDLFTAIDEVRDSLEQEIKKFKTKHGTNFIRGARSIKKKFGLSDLARFRKQ</sequence>
<evidence type="ECO:0000256" key="1">
    <source>
        <dbReference type="ARBA" id="ARBA00022845"/>
    </source>
</evidence>
<dbReference type="InterPro" id="IPR036567">
    <property type="entry name" value="RHF-like"/>
</dbReference>
<proteinExistence type="predicted"/>
<accession>A0A1G2FRK8</accession>
<name>A0A1G2FRK8_9BACT</name>
<dbReference type="AlphaFoldDB" id="A0A1G2FRK8"/>
<organism evidence="2 3">
    <name type="scientific">Candidatus Portnoybacteria bacterium RIFCSPLOWO2_02_FULL_39_11</name>
    <dbReference type="NCBI Taxonomy" id="1802001"/>
    <lineage>
        <taxon>Bacteria</taxon>
        <taxon>Candidatus Portnoyibacteriota</taxon>
    </lineage>
</organism>
<evidence type="ECO:0000313" key="3">
    <source>
        <dbReference type="Proteomes" id="UP000177126"/>
    </source>
</evidence>
<dbReference type="GO" id="GO:0022627">
    <property type="term" value="C:cytosolic small ribosomal subunit"/>
    <property type="evidence" value="ECO:0007669"/>
    <property type="project" value="TreeGrafter"/>
</dbReference>
<keyword evidence="1" id="KW-0810">Translation regulation</keyword>
<dbReference type="Gene3D" id="3.30.160.100">
    <property type="entry name" value="Ribosome hibernation promotion factor-like"/>
    <property type="match status" value="1"/>
</dbReference>
<dbReference type="PANTHER" id="PTHR33231:SF1">
    <property type="entry name" value="30S RIBOSOMAL PROTEIN"/>
    <property type="match status" value="1"/>
</dbReference>
<reference evidence="2 3" key="1">
    <citation type="journal article" date="2016" name="Nat. Commun.">
        <title>Thousands of microbial genomes shed light on interconnected biogeochemical processes in an aquifer system.</title>
        <authorList>
            <person name="Anantharaman K."/>
            <person name="Brown C.T."/>
            <person name="Hug L.A."/>
            <person name="Sharon I."/>
            <person name="Castelle C.J."/>
            <person name="Probst A.J."/>
            <person name="Thomas B.C."/>
            <person name="Singh A."/>
            <person name="Wilkins M.J."/>
            <person name="Karaoz U."/>
            <person name="Brodie E.L."/>
            <person name="Williams K.H."/>
            <person name="Hubbard S.S."/>
            <person name="Banfield J.F."/>
        </authorList>
    </citation>
    <scope>NUCLEOTIDE SEQUENCE [LARGE SCALE GENOMIC DNA]</scope>
</reference>
<dbReference type="NCBIfam" id="TIGR00741">
    <property type="entry name" value="yfiA"/>
    <property type="match status" value="1"/>
</dbReference>
<dbReference type="InterPro" id="IPR050574">
    <property type="entry name" value="HPF/YfiA_ribosome-assoc"/>
</dbReference>
<dbReference type="EMBL" id="MHNF01000039">
    <property type="protein sequence ID" value="OGZ40141.1"/>
    <property type="molecule type" value="Genomic_DNA"/>
</dbReference>
<dbReference type="GO" id="GO:0043024">
    <property type="term" value="F:ribosomal small subunit binding"/>
    <property type="evidence" value="ECO:0007669"/>
    <property type="project" value="TreeGrafter"/>
</dbReference>
<dbReference type="InterPro" id="IPR003489">
    <property type="entry name" value="RHF/RaiA"/>
</dbReference>
<dbReference type="Pfam" id="PF02482">
    <property type="entry name" value="Ribosomal_S30AE"/>
    <property type="match status" value="1"/>
</dbReference>
<dbReference type="GO" id="GO:0045900">
    <property type="term" value="P:negative regulation of translational elongation"/>
    <property type="evidence" value="ECO:0007669"/>
    <property type="project" value="TreeGrafter"/>
</dbReference>
<dbReference type="Proteomes" id="UP000177126">
    <property type="component" value="Unassembled WGS sequence"/>
</dbReference>
<evidence type="ECO:0000313" key="2">
    <source>
        <dbReference type="EMBL" id="OGZ40141.1"/>
    </source>
</evidence>
<dbReference type="PANTHER" id="PTHR33231">
    <property type="entry name" value="30S RIBOSOMAL PROTEIN"/>
    <property type="match status" value="1"/>
</dbReference>
<comment type="caution">
    <text evidence="2">The sequence shown here is derived from an EMBL/GenBank/DDBJ whole genome shotgun (WGS) entry which is preliminary data.</text>
</comment>
<dbReference type="SUPFAM" id="SSF69754">
    <property type="entry name" value="Ribosome binding protein Y (YfiA homologue)"/>
    <property type="match status" value="1"/>
</dbReference>
<protein>
    <submittedName>
        <fullName evidence="2">Ribosomal subunit interface protein</fullName>
    </submittedName>
</protein>
<gene>
    <name evidence="2" type="ORF">A3B04_03860</name>
</gene>